<proteinExistence type="predicted"/>
<dbReference type="Pfam" id="PF26421">
    <property type="entry name" value="Avidin_like"/>
    <property type="match status" value="1"/>
</dbReference>
<dbReference type="KEGG" id="fek:C1H87_02665"/>
<dbReference type="AlphaFoldDB" id="A0A2K9PKT5"/>
<dbReference type="InterPro" id="IPR058595">
    <property type="entry name" value="Avidin-like"/>
</dbReference>
<evidence type="ECO:0000313" key="2">
    <source>
        <dbReference type="Proteomes" id="UP000235826"/>
    </source>
</evidence>
<protein>
    <submittedName>
        <fullName evidence="1">N-acetylglutamate synthase</fullName>
    </submittedName>
</protein>
<keyword evidence="2" id="KW-1185">Reference proteome</keyword>
<dbReference type="EMBL" id="CP025791">
    <property type="protein sequence ID" value="AUP77674.1"/>
    <property type="molecule type" value="Genomic_DNA"/>
</dbReference>
<name>A0A2K9PKT5_9FLAO</name>
<accession>A0A2K9PKT5</accession>
<gene>
    <name evidence="1" type="ORF">C1H87_02665</name>
</gene>
<organism evidence="1 2">
    <name type="scientific">Flavivirga eckloniae</name>
    <dbReference type="NCBI Taxonomy" id="1803846"/>
    <lineage>
        <taxon>Bacteria</taxon>
        <taxon>Pseudomonadati</taxon>
        <taxon>Bacteroidota</taxon>
        <taxon>Flavobacteriia</taxon>
        <taxon>Flavobacteriales</taxon>
        <taxon>Flavobacteriaceae</taxon>
        <taxon>Flavivirga</taxon>
    </lineage>
</organism>
<sequence>MNINLNNKKFKSEFNSKNGEVSDQTIFSYNQKDNIIWAEYSGGQIVKGNIIGKVIDNHIEFVYQHINKENELMTGNCKSYPEKTENGKIRLKEIWQWTCKDNSSGNSTLIEI</sequence>
<evidence type="ECO:0000313" key="1">
    <source>
        <dbReference type="EMBL" id="AUP77674.1"/>
    </source>
</evidence>
<reference evidence="1 2" key="1">
    <citation type="submission" date="2018-01" db="EMBL/GenBank/DDBJ databases">
        <title>Complete genome sequence of Flavivirga eckloniae ECD14 isolated from seaweed Ecklonia cava.</title>
        <authorList>
            <person name="Lee J.H."/>
            <person name="Baik K.S."/>
            <person name="Seong C.N."/>
        </authorList>
    </citation>
    <scope>NUCLEOTIDE SEQUENCE [LARGE SCALE GENOMIC DNA]</scope>
    <source>
        <strain evidence="1 2">ECD14</strain>
    </source>
</reference>
<dbReference type="OrthoDB" id="5684515at2"/>
<dbReference type="Proteomes" id="UP000235826">
    <property type="component" value="Chromosome"/>
</dbReference>